<comment type="similarity">
    <text evidence="1">Belongs to the methyltransferase superfamily. LaeA methyltransferase family.</text>
</comment>
<dbReference type="GO" id="GO:0008168">
    <property type="term" value="F:methyltransferase activity"/>
    <property type="evidence" value="ECO:0007669"/>
    <property type="project" value="UniProtKB-KW"/>
</dbReference>
<dbReference type="InterPro" id="IPR041698">
    <property type="entry name" value="Methyltransf_25"/>
</dbReference>
<reference evidence="3 4" key="1">
    <citation type="journal article" date="2024" name="J. Plant Pathol.">
        <title>Sequence and assembly of the genome of Seiridium unicorne, isolate CBS 538.82, causal agent of cypress canker disease.</title>
        <authorList>
            <person name="Scali E."/>
            <person name="Rocca G.D."/>
            <person name="Danti R."/>
            <person name="Garbelotto M."/>
            <person name="Barberini S."/>
            <person name="Baroncelli R."/>
            <person name="Emiliani G."/>
        </authorList>
    </citation>
    <scope>NUCLEOTIDE SEQUENCE [LARGE SCALE GENOMIC DNA]</scope>
    <source>
        <strain evidence="3 4">BM-138-508</strain>
    </source>
</reference>
<dbReference type="CDD" id="cd02440">
    <property type="entry name" value="AdoMet_MTases"/>
    <property type="match status" value="1"/>
</dbReference>
<gene>
    <name evidence="3" type="ORF">SUNI508_04826</name>
</gene>
<dbReference type="Proteomes" id="UP001408356">
    <property type="component" value="Unassembled WGS sequence"/>
</dbReference>
<dbReference type="GO" id="GO:0032259">
    <property type="term" value="P:methylation"/>
    <property type="evidence" value="ECO:0007669"/>
    <property type="project" value="UniProtKB-KW"/>
</dbReference>
<organism evidence="3 4">
    <name type="scientific">Seiridium unicorne</name>
    <dbReference type="NCBI Taxonomy" id="138068"/>
    <lineage>
        <taxon>Eukaryota</taxon>
        <taxon>Fungi</taxon>
        <taxon>Dikarya</taxon>
        <taxon>Ascomycota</taxon>
        <taxon>Pezizomycotina</taxon>
        <taxon>Sordariomycetes</taxon>
        <taxon>Xylariomycetidae</taxon>
        <taxon>Amphisphaeriales</taxon>
        <taxon>Sporocadaceae</taxon>
        <taxon>Seiridium</taxon>
    </lineage>
</organism>
<keyword evidence="3" id="KW-0489">Methyltransferase</keyword>
<dbReference type="Gene3D" id="3.40.50.150">
    <property type="entry name" value="Vaccinia Virus protein VP39"/>
    <property type="match status" value="1"/>
</dbReference>
<evidence type="ECO:0000259" key="2">
    <source>
        <dbReference type="Pfam" id="PF13649"/>
    </source>
</evidence>
<name>A0ABR2V6E3_9PEZI</name>
<comment type="caution">
    <text evidence="3">The sequence shown here is derived from an EMBL/GenBank/DDBJ whole genome shotgun (WGS) entry which is preliminary data.</text>
</comment>
<dbReference type="PANTHER" id="PTHR43591">
    <property type="entry name" value="METHYLTRANSFERASE"/>
    <property type="match status" value="1"/>
</dbReference>
<protein>
    <submittedName>
        <fullName evidence="3">S-adenosyl-L-methionine-dependent methyltransferase</fullName>
    </submittedName>
</protein>
<keyword evidence="3" id="KW-0808">Transferase</keyword>
<dbReference type="SUPFAM" id="SSF53335">
    <property type="entry name" value="S-adenosyl-L-methionine-dependent methyltransferases"/>
    <property type="match status" value="1"/>
</dbReference>
<dbReference type="Pfam" id="PF13649">
    <property type="entry name" value="Methyltransf_25"/>
    <property type="match status" value="1"/>
</dbReference>
<dbReference type="PANTHER" id="PTHR43591:SF24">
    <property type="entry name" value="2-METHOXY-6-POLYPRENYL-1,4-BENZOQUINOL METHYLASE, MITOCHONDRIAL"/>
    <property type="match status" value="1"/>
</dbReference>
<evidence type="ECO:0000256" key="1">
    <source>
        <dbReference type="ARBA" id="ARBA00038158"/>
    </source>
</evidence>
<dbReference type="InterPro" id="IPR029063">
    <property type="entry name" value="SAM-dependent_MTases_sf"/>
</dbReference>
<keyword evidence="4" id="KW-1185">Reference proteome</keyword>
<dbReference type="EMBL" id="JARVKF010000113">
    <property type="protein sequence ID" value="KAK9422470.1"/>
    <property type="molecule type" value="Genomic_DNA"/>
</dbReference>
<proteinExistence type="inferred from homology"/>
<feature type="domain" description="Methyltransferase" evidence="2">
    <location>
        <begin position="71"/>
        <end position="162"/>
    </location>
</feature>
<evidence type="ECO:0000313" key="4">
    <source>
        <dbReference type="Proteomes" id="UP001408356"/>
    </source>
</evidence>
<accession>A0ABR2V6E3</accession>
<evidence type="ECO:0000313" key="3">
    <source>
        <dbReference type="EMBL" id="KAK9422470.1"/>
    </source>
</evidence>
<sequence length="351" mass="39715">MTDNNIDELPEEHDETFEYHGRLYHRLSRDSRASFVPVDEQESQRLVTMHSIITMKMGGLIIPEASALRRVLDCGTGNGCWAIDVAQNYPNCEVHAVDVSTLMMPFGSPPNLFQYQCDLNEPIPYDDGYFDLVQSRMVSGGINANRWNRYVREIKRILVRRGWVQMMEVYLNAQCPSGDYPGDGALRQWSSKYLAAMSQLGKDPRAGMRLGAMLRAAGFGSVEETSFELPMCDWPTDPQERQLGAWNQPNVSELLESHALWPLTSRRGLRMPIDEFNELLTNARADASNPTFKPYFSIYVAIGRAEMRKRWPGWATHPSYIGLVNGEKGTWKKVVGPVLKGDYKSPLSVEG</sequence>